<dbReference type="PANTHER" id="PTHR36352:SF1">
    <property type="entry name" value="EXPRESSED PROTEIN"/>
    <property type="match status" value="1"/>
</dbReference>
<protein>
    <recommendedName>
        <fullName evidence="1">DUF7148 domain-containing protein</fullName>
    </recommendedName>
</protein>
<accession>S8C2C4</accession>
<dbReference type="InterPro" id="IPR055572">
    <property type="entry name" value="DUF7148"/>
</dbReference>
<dbReference type="GO" id="GO:0009535">
    <property type="term" value="C:chloroplast thylakoid membrane"/>
    <property type="evidence" value="ECO:0007669"/>
    <property type="project" value="TreeGrafter"/>
</dbReference>
<sequence>DEGIPLGALKLPRNTDLARFEILLFQARLCQSANLPLPVPLKVDRVPGGARLGFVTIGSNGQPEVDVYIDCLVFPGTDNYGPEFRAIRNGPQKAQIPPAEARIMRSLLEALKKCVEIT</sequence>
<feature type="non-terminal residue" evidence="2">
    <location>
        <position position="1"/>
    </location>
</feature>
<evidence type="ECO:0000259" key="1">
    <source>
        <dbReference type="Pfam" id="PF23650"/>
    </source>
</evidence>
<dbReference type="AlphaFoldDB" id="S8C2C4"/>
<name>S8C2C4_9LAMI</name>
<dbReference type="EMBL" id="AUSU01007194">
    <property type="protein sequence ID" value="EPS60940.1"/>
    <property type="molecule type" value="Genomic_DNA"/>
</dbReference>
<gene>
    <name evidence="2" type="ORF">M569_13861</name>
</gene>
<feature type="domain" description="DUF7148" evidence="1">
    <location>
        <begin position="1"/>
        <end position="117"/>
    </location>
</feature>
<keyword evidence="3" id="KW-1185">Reference proteome</keyword>
<dbReference type="PANTHER" id="PTHR36352">
    <property type="entry name" value="EXPRESSED PROTEIN"/>
    <property type="match status" value="1"/>
</dbReference>
<reference evidence="2 3" key="1">
    <citation type="journal article" date="2013" name="BMC Genomics">
        <title>The miniature genome of a carnivorous plant Genlisea aurea contains a low number of genes and short non-coding sequences.</title>
        <authorList>
            <person name="Leushkin E.V."/>
            <person name="Sutormin R.A."/>
            <person name="Nabieva E.R."/>
            <person name="Penin A.A."/>
            <person name="Kondrashov A.S."/>
            <person name="Logacheva M.D."/>
        </authorList>
    </citation>
    <scope>NUCLEOTIDE SEQUENCE [LARGE SCALE GENOMIC DNA]</scope>
</reference>
<evidence type="ECO:0000313" key="2">
    <source>
        <dbReference type="EMBL" id="EPS60940.1"/>
    </source>
</evidence>
<dbReference type="OrthoDB" id="1930092at2759"/>
<dbReference type="Proteomes" id="UP000015453">
    <property type="component" value="Unassembled WGS sequence"/>
</dbReference>
<feature type="non-terminal residue" evidence="2">
    <location>
        <position position="118"/>
    </location>
</feature>
<organism evidence="2 3">
    <name type="scientific">Genlisea aurea</name>
    <dbReference type="NCBI Taxonomy" id="192259"/>
    <lineage>
        <taxon>Eukaryota</taxon>
        <taxon>Viridiplantae</taxon>
        <taxon>Streptophyta</taxon>
        <taxon>Embryophyta</taxon>
        <taxon>Tracheophyta</taxon>
        <taxon>Spermatophyta</taxon>
        <taxon>Magnoliopsida</taxon>
        <taxon>eudicotyledons</taxon>
        <taxon>Gunneridae</taxon>
        <taxon>Pentapetalae</taxon>
        <taxon>asterids</taxon>
        <taxon>lamiids</taxon>
        <taxon>Lamiales</taxon>
        <taxon>Lentibulariaceae</taxon>
        <taxon>Genlisea</taxon>
    </lineage>
</organism>
<evidence type="ECO:0000313" key="3">
    <source>
        <dbReference type="Proteomes" id="UP000015453"/>
    </source>
</evidence>
<dbReference type="GO" id="GO:0009570">
    <property type="term" value="C:chloroplast stroma"/>
    <property type="evidence" value="ECO:0007669"/>
    <property type="project" value="TreeGrafter"/>
</dbReference>
<proteinExistence type="predicted"/>
<comment type="caution">
    <text evidence="2">The sequence shown here is derived from an EMBL/GenBank/DDBJ whole genome shotgun (WGS) entry which is preliminary data.</text>
</comment>
<dbReference type="Pfam" id="PF23650">
    <property type="entry name" value="DUF7148"/>
    <property type="match status" value="1"/>
</dbReference>